<dbReference type="AlphaFoldDB" id="A0AAN9SP97"/>
<evidence type="ECO:0000313" key="2">
    <source>
        <dbReference type="EMBL" id="KAK7401193.1"/>
    </source>
</evidence>
<sequence length="127" mass="13672">MTATGRFLTELEARSACVTRRRQVTVNSIRPVTSGVRWPVTSCSRCRVTLSAYRAAGGTDEAAGPVSENWPVPRTWASASGLRPGPSRKGLRKPARARGPNRRDVRKSAGAGFGPVRGRRDGLGLEQ</sequence>
<feature type="compositionally biased region" description="Basic residues" evidence="1">
    <location>
        <begin position="89"/>
        <end position="100"/>
    </location>
</feature>
<feature type="compositionally biased region" description="Basic and acidic residues" evidence="1">
    <location>
        <begin position="118"/>
        <end position="127"/>
    </location>
</feature>
<proteinExistence type="predicted"/>
<evidence type="ECO:0000256" key="1">
    <source>
        <dbReference type="SAM" id="MobiDB-lite"/>
    </source>
</evidence>
<gene>
    <name evidence="2" type="ORF">VNO78_12514</name>
</gene>
<dbReference type="Proteomes" id="UP001386955">
    <property type="component" value="Unassembled WGS sequence"/>
</dbReference>
<keyword evidence="3" id="KW-1185">Reference proteome</keyword>
<protein>
    <submittedName>
        <fullName evidence="2">Uncharacterized protein</fullName>
    </submittedName>
</protein>
<evidence type="ECO:0000313" key="3">
    <source>
        <dbReference type="Proteomes" id="UP001386955"/>
    </source>
</evidence>
<accession>A0AAN9SP97</accession>
<name>A0AAN9SP97_PSOTE</name>
<comment type="caution">
    <text evidence="2">The sequence shown here is derived from an EMBL/GenBank/DDBJ whole genome shotgun (WGS) entry which is preliminary data.</text>
</comment>
<dbReference type="EMBL" id="JAYMYS010000003">
    <property type="protein sequence ID" value="KAK7401193.1"/>
    <property type="molecule type" value="Genomic_DNA"/>
</dbReference>
<reference evidence="2 3" key="1">
    <citation type="submission" date="2024-01" db="EMBL/GenBank/DDBJ databases">
        <title>The genomes of 5 underutilized Papilionoideae crops provide insights into root nodulation and disease resistanc.</title>
        <authorList>
            <person name="Jiang F."/>
        </authorList>
    </citation>
    <scope>NUCLEOTIDE SEQUENCE [LARGE SCALE GENOMIC DNA]</scope>
    <source>
        <strain evidence="2">DUOXIRENSHENG_FW03</strain>
        <tissue evidence="2">Leaves</tissue>
    </source>
</reference>
<organism evidence="2 3">
    <name type="scientific">Psophocarpus tetragonolobus</name>
    <name type="common">Winged bean</name>
    <name type="synonym">Dolichos tetragonolobus</name>
    <dbReference type="NCBI Taxonomy" id="3891"/>
    <lineage>
        <taxon>Eukaryota</taxon>
        <taxon>Viridiplantae</taxon>
        <taxon>Streptophyta</taxon>
        <taxon>Embryophyta</taxon>
        <taxon>Tracheophyta</taxon>
        <taxon>Spermatophyta</taxon>
        <taxon>Magnoliopsida</taxon>
        <taxon>eudicotyledons</taxon>
        <taxon>Gunneridae</taxon>
        <taxon>Pentapetalae</taxon>
        <taxon>rosids</taxon>
        <taxon>fabids</taxon>
        <taxon>Fabales</taxon>
        <taxon>Fabaceae</taxon>
        <taxon>Papilionoideae</taxon>
        <taxon>50 kb inversion clade</taxon>
        <taxon>NPAAA clade</taxon>
        <taxon>indigoferoid/millettioid clade</taxon>
        <taxon>Phaseoleae</taxon>
        <taxon>Psophocarpus</taxon>
    </lineage>
</organism>
<feature type="region of interest" description="Disordered" evidence="1">
    <location>
        <begin position="59"/>
        <end position="127"/>
    </location>
</feature>